<dbReference type="CDD" id="cd03801">
    <property type="entry name" value="GT4_PimA-like"/>
    <property type="match status" value="1"/>
</dbReference>
<dbReference type="EMBL" id="AP026867">
    <property type="protein sequence ID" value="BDS11580.1"/>
    <property type="molecule type" value="Genomic_DNA"/>
</dbReference>
<sequence length="400" mass="43507">MKSFEAGKALSVCVVAPTMPPLTGGAETFAEVLTLSLVKLAMKVHLITAEAPREKVIQQIEETGGSITILGTTFGSIDGYVGWEWAMFSRSEAIHKTIVNNKVDIIHALSHDTILSASIAIKGMPEAIRPKLVATTCEMSTEDSPFGIARSQFIYHLPLDGLVQISQYYIDIAKNHGCKAGVFGIAAAVDVDLFSSGERERGRKGMNVSNEKMVITCPSRFSPRKGQLDLLNAIQALPSELKSTIVCVLAGSTNSGSNEYLLEVREKTKNIDFECIITEVQRNDMPDLLKASDLVVLPSYKEGLGFSAIESMVVGCPVILNEVSGFDEIPENEEEVIFVPAKNIKVLSDSIGDLITNPAKREKIGKNGQSIALQKFSMDNFCVQIEAFYAEVLNKKMALI</sequence>
<dbReference type="SUPFAM" id="SSF53756">
    <property type="entry name" value="UDP-Glycosyltransferase/glycogen phosphorylase"/>
    <property type="match status" value="1"/>
</dbReference>
<gene>
    <name evidence="3" type="ORF">AsAng_0022940</name>
</gene>
<dbReference type="GO" id="GO:0016757">
    <property type="term" value="F:glycosyltransferase activity"/>
    <property type="evidence" value="ECO:0007669"/>
    <property type="project" value="InterPro"/>
</dbReference>
<dbReference type="KEGG" id="aup:AsAng_0022940"/>
<dbReference type="Proteomes" id="UP001060919">
    <property type="component" value="Chromosome"/>
</dbReference>
<dbReference type="RefSeq" id="WP_264792737.1">
    <property type="nucleotide sequence ID" value="NZ_AP026867.1"/>
</dbReference>
<reference evidence="3" key="1">
    <citation type="submission" date="2022-09" db="EMBL/GenBank/DDBJ databases">
        <title>Aureispira anguillicida sp. nov., isolated from Leptocephalus of Japanese eel Anguilla japonica.</title>
        <authorList>
            <person name="Yuasa K."/>
            <person name="Mekata T."/>
            <person name="Ikunari K."/>
        </authorList>
    </citation>
    <scope>NUCLEOTIDE SEQUENCE</scope>
    <source>
        <strain evidence="3">EL160426</strain>
    </source>
</reference>
<evidence type="ECO:0000256" key="1">
    <source>
        <dbReference type="ARBA" id="ARBA00022679"/>
    </source>
</evidence>
<evidence type="ECO:0000313" key="4">
    <source>
        <dbReference type="Proteomes" id="UP001060919"/>
    </source>
</evidence>
<feature type="domain" description="Glycosyl transferase family 1" evidence="2">
    <location>
        <begin position="203"/>
        <end position="369"/>
    </location>
</feature>
<dbReference type="Gene3D" id="3.40.50.2000">
    <property type="entry name" value="Glycogen Phosphorylase B"/>
    <property type="match status" value="2"/>
</dbReference>
<dbReference type="GO" id="GO:0009103">
    <property type="term" value="P:lipopolysaccharide biosynthetic process"/>
    <property type="evidence" value="ECO:0007669"/>
    <property type="project" value="TreeGrafter"/>
</dbReference>
<proteinExistence type="predicted"/>
<evidence type="ECO:0000313" key="3">
    <source>
        <dbReference type="EMBL" id="BDS11580.1"/>
    </source>
</evidence>
<accession>A0A915YEI6</accession>
<organism evidence="3 4">
    <name type="scientific">Aureispira anguillae</name>
    <dbReference type="NCBI Taxonomy" id="2864201"/>
    <lineage>
        <taxon>Bacteria</taxon>
        <taxon>Pseudomonadati</taxon>
        <taxon>Bacteroidota</taxon>
        <taxon>Saprospiria</taxon>
        <taxon>Saprospirales</taxon>
        <taxon>Saprospiraceae</taxon>
        <taxon>Aureispira</taxon>
    </lineage>
</organism>
<keyword evidence="4" id="KW-1185">Reference proteome</keyword>
<dbReference type="Pfam" id="PF00534">
    <property type="entry name" value="Glycos_transf_1"/>
    <property type="match status" value="1"/>
</dbReference>
<dbReference type="AlphaFoldDB" id="A0A915YEI6"/>
<keyword evidence="1" id="KW-0808">Transferase</keyword>
<evidence type="ECO:0000259" key="2">
    <source>
        <dbReference type="Pfam" id="PF00534"/>
    </source>
</evidence>
<protein>
    <submittedName>
        <fullName evidence="3">Glycosyltransferase family 4 protein</fullName>
    </submittedName>
</protein>
<name>A0A915YEI6_9BACT</name>
<dbReference type="PANTHER" id="PTHR46401">
    <property type="entry name" value="GLYCOSYLTRANSFERASE WBBK-RELATED"/>
    <property type="match status" value="1"/>
</dbReference>
<dbReference type="InterPro" id="IPR001296">
    <property type="entry name" value="Glyco_trans_1"/>
</dbReference>
<dbReference type="PANTHER" id="PTHR46401:SF2">
    <property type="entry name" value="GLYCOSYLTRANSFERASE WBBK-RELATED"/>
    <property type="match status" value="1"/>
</dbReference>